<dbReference type="PANTHER" id="PTHR43280">
    <property type="entry name" value="ARAC-FAMILY TRANSCRIPTIONAL REGULATOR"/>
    <property type="match status" value="1"/>
</dbReference>
<dbReference type="EMBL" id="JBDKWZ010000020">
    <property type="protein sequence ID" value="MEN7551248.1"/>
    <property type="molecule type" value="Genomic_DNA"/>
</dbReference>
<dbReference type="PANTHER" id="PTHR43280:SF32">
    <property type="entry name" value="TRANSCRIPTIONAL REGULATORY PROTEIN"/>
    <property type="match status" value="1"/>
</dbReference>
<dbReference type="Proteomes" id="UP001403385">
    <property type="component" value="Unassembled WGS sequence"/>
</dbReference>
<dbReference type="Gene3D" id="2.60.120.10">
    <property type="entry name" value="Jelly Rolls"/>
    <property type="match status" value="1"/>
</dbReference>
<evidence type="ECO:0000256" key="2">
    <source>
        <dbReference type="ARBA" id="ARBA00023125"/>
    </source>
</evidence>
<sequence>METIKIYKQVNREHPSKSFGISKMEETYHKLHGQPDHPHRHDFYTILLVENAKGTHNIDFRAYDLTGQQVFFISPGQVHQVIENEPSQGYSMVFSTDFLVENNIPFSFIEDLNLFHDYNYNPPLTGTSAQFSKLLHYCSDIESYFHSDNKFKERAIGALLELFLITCNNLCTLPMQDAQQWESGKVLLKKFKSLVEQHHSYWHSASQYADALNITADHLNRTIKGLTGKTIKEYLQSRIMVSAKRLLYFSDATTKEIAYQLGFSEPANFSAFFKKNAGVSPTQFRKNP</sequence>
<evidence type="ECO:0000259" key="4">
    <source>
        <dbReference type="PROSITE" id="PS01124"/>
    </source>
</evidence>
<dbReference type="InterPro" id="IPR037923">
    <property type="entry name" value="HTH-like"/>
</dbReference>
<dbReference type="PROSITE" id="PS01124">
    <property type="entry name" value="HTH_ARAC_FAMILY_2"/>
    <property type="match status" value="1"/>
</dbReference>
<evidence type="ECO:0000256" key="3">
    <source>
        <dbReference type="ARBA" id="ARBA00023163"/>
    </source>
</evidence>
<dbReference type="SMART" id="SM00342">
    <property type="entry name" value="HTH_ARAC"/>
    <property type="match status" value="1"/>
</dbReference>
<evidence type="ECO:0000313" key="5">
    <source>
        <dbReference type="EMBL" id="MEN7551248.1"/>
    </source>
</evidence>
<keyword evidence="1" id="KW-0805">Transcription regulation</keyword>
<dbReference type="InterPro" id="IPR009057">
    <property type="entry name" value="Homeodomain-like_sf"/>
</dbReference>
<dbReference type="InterPro" id="IPR003313">
    <property type="entry name" value="AraC-bd"/>
</dbReference>
<organism evidence="5 6">
    <name type="scientific">Rapidithrix thailandica</name>
    <dbReference type="NCBI Taxonomy" id="413964"/>
    <lineage>
        <taxon>Bacteria</taxon>
        <taxon>Pseudomonadati</taxon>
        <taxon>Bacteroidota</taxon>
        <taxon>Cytophagia</taxon>
        <taxon>Cytophagales</taxon>
        <taxon>Flammeovirgaceae</taxon>
        <taxon>Rapidithrix</taxon>
    </lineage>
</organism>
<keyword evidence="6" id="KW-1185">Reference proteome</keyword>
<gene>
    <name evidence="5" type="ORF">AAG747_25240</name>
</gene>
<accession>A0AAW9SFH5</accession>
<dbReference type="AlphaFoldDB" id="A0AAW9SFH5"/>
<comment type="caution">
    <text evidence="5">The sequence shown here is derived from an EMBL/GenBank/DDBJ whole genome shotgun (WGS) entry which is preliminary data.</text>
</comment>
<keyword evidence="3" id="KW-0804">Transcription</keyword>
<dbReference type="InterPro" id="IPR018060">
    <property type="entry name" value="HTH_AraC"/>
</dbReference>
<dbReference type="Pfam" id="PF12833">
    <property type="entry name" value="HTH_18"/>
    <property type="match status" value="1"/>
</dbReference>
<dbReference type="PRINTS" id="PR00032">
    <property type="entry name" value="HTHARAC"/>
</dbReference>
<reference evidence="5 6" key="1">
    <citation type="submission" date="2024-04" db="EMBL/GenBank/DDBJ databases">
        <title>Novel genus in family Flammeovirgaceae.</title>
        <authorList>
            <person name="Nguyen T.H."/>
            <person name="Vuong T.Q."/>
            <person name="Le H."/>
            <person name="Kim S.-G."/>
        </authorList>
    </citation>
    <scope>NUCLEOTIDE SEQUENCE [LARGE SCALE GENOMIC DNA]</scope>
    <source>
        <strain evidence="5 6">JCM 23209</strain>
    </source>
</reference>
<dbReference type="InterPro" id="IPR020449">
    <property type="entry name" value="Tscrpt_reg_AraC-type_HTH"/>
</dbReference>
<dbReference type="Pfam" id="PF02311">
    <property type="entry name" value="AraC_binding"/>
    <property type="match status" value="1"/>
</dbReference>
<dbReference type="GO" id="GO:0043565">
    <property type="term" value="F:sequence-specific DNA binding"/>
    <property type="evidence" value="ECO:0007669"/>
    <property type="project" value="InterPro"/>
</dbReference>
<proteinExistence type="predicted"/>
<name>A0AAW9SFH5_9BACT</name>
<dbReference type="SUPFAM" id="SSF51215">
    <property type="entry name" value="Regulatory protein AraC"/>
    <property type="match status" value="1"/>
</dbReference>
<keyword evidence="2" id="KW-0238">DNA-binding</keyword>
<evidence type="ECO:0000256" key="1">
    <source>
        <dbReference type="ARBA" id="ARBA00023015"/>
    </source>
</evidence>
<dbReference type="Gene3D" id="1.10.10.60">
    <property type="entry name" value="Homeodomain-like"/>
    <property type="match status" value="1"/>
</dbReference>
<feature type="domain" description="HTH araC/xylS-type" evidence="4">
    <location>
        <begin position="189"/>
        <end position="287"/>
    </location>
</feature>
<evidence type="ECO:0000313" key="6">
    <source>
        <dbReference type="Proteomes" id="UP001403385"/>
    </source>
</evidence>
<dbReference type="RefSeq" id="WP_346824027.1">
    <property type="nucleotide sequence ID" value="NZ_JBDKWZ010000020.1"/>
</dbReference>
<dbReference type="GO" id="GO:0003700">
    <property type="term" value="F:DNA-binding transcription factor activity"/>
    <property type="evidence" value="ECO:0007669"/>
    <property type="project" value="InterPro"/>
</dbReference>
<dbReference type="SUPFAM" id="SSF46689">
    <property type="entry name" value="Homeodomain-like"/>
    <property type="match status" value="1"/>
</dbReference>
<protein>
    <submittedName>
        <fullName evidence="5">Helix-turn-helix transcriptional regulator</fullName>
    </submittedName>
</protein>
<dbReference type="InterPro" id="IPR014710">
    <property type="entry name" value="RmlC-like_jellyroll"/>
</dbReference>